<dbReference type="InterPro" id="IPR023198">
    <property type="entry name" value="PGP-like_dom2"/>
</dbReference>
<dbReference type="RefSeq" id="WP_092858029.1">
    <property type="nucleotide sequence ID" value="NZ_FOQH01000002.1"/>
</dbReference>
<dbReference type="PRINTS" id="PR00413">
    <property type="entry name" value="HADHALOGNASE"/>
</dbReference>
<accession>A0A1I3CRQ5</accession>
<evidence type="ECO:0000313" key="1">
    <source>
        <dbReference type="EMBL" id="SFH77224.1"/>
    </source>
</evidence>
<gene>
    <name evidence="1" type="ORF">SAMN05216258_102174</name>
</gene>
<evidence type="ECO:0000313" key="2">
    <source>
        <dbReference type="Proteomes" id="UP000199377"/>
    </source>
</evidence>
<name>A0A1I3CRQ5_9RHOB</name>
<organism evidence="1 2">
    <name type="scientific">Albimonas pacifica</name>
    <dbReference type="NCBI Taxonomy" id="1114924"/>
    <lineage>
        <taxon>Bacteria</taxon>
        <taxon>Pseudomonadati</taxon>
        <taxon>Pseudomonadota</taxon>
        <taxon>Alphaproteobacteria</taxon>
        <taxon>Rhodobacterales</taxon>
        <taxon>Paracoccaceae</taxon>
        <taxon>Albimonas</taxon>
    </lineage>
</organism>
<dbReference type="STRING" id="1114924.SAMN05216258_102174"/>
<dbReference type="Gene3D" id="1.10.150.240">
    <property type="entry name" value="Putative phosphatase, domain 2"/>
    <property type="match status" value="1"/>
</dbReference>
<dbReference type="InterPro" id="IPR006439">
    <property type="entry name" value="HAD-SF_hydro_IA"/>
</dbReference>
<dbReference type="SUPFAM" id="SSF56784">
    <property type="entry name" value="HAD-like"/>
    <property type="match status" value="1"/>
</dbReference>
<dbReference type="OrthoDB" id="9807742at2"/>
<reference evidence="1 2" key="1">
    <citation type="submission" date="2016-10" db="EMBL/GenBank/DDBJ databases">
        <authorList>
            <person name="de Groot N.N."/>
        </authorList>
    </citation>
    <scope>NUCLEOTIDE SEQUENCE [LARGE SCALE GENOMIC DNA]</scope>
    <source>
        <strain evidence="1 2">CGMCC 1.11030</strain>
    </source>
</reference>
<dbReference type="Pfam" id="PF00702">
    <property type="entry name" value="Hydrolase"/>
    <property type="match status" value="1"/>
</dbReference>
<dbReference type="EMBL" id="FOQH01000002">
    <property type="protein sequence ID" value="SFH77224.1"/>
    <property type="molecule type" value="Genomic_DNA"/>
</dbReference>
<dbReference type="Gene3D" id="3.40.50.1000">
    <property type="entry name" value="HAD superfamily/HAD-like"/>
    <property type="match status" value="1"/>
</dbReference>
<protein>
    <submittedName>
        <fullName evidence="1">2-haloacid dehalogenase</fullName>
    </submittedName>
</protein>
<dbReference type="CDD" id="cd02603">
    <property type="entry name" value="HAD_sEH-N_like"/>
    <property type="match status" value="1"/>
</dbReference>
<dbReference type="SFLD" id="SFLDS00003">
    <property type="entry name" value="Haloacid_Dehalogenase"/>
    <property type="match status" value="1"/>
</dbReference>
<dbReference type="SFLD" id="SFLDG01129">
    <property type="entry name" value="C1.5:_HAD__Beta-PGM__Phosphata"/>
    <property type="match status" value="1"/>
</dbReference>
<dbReference type="InterPro" id="IPR023214">
    <property type="entry name" value="HAD_sf"/>
</dbReference>
<dbReference type="PANTHER" id="PTHR43611">
    <property type="entry name" value="ALPHA-D-GLUCOSE 1-PHOSPHATE PHOSPHATASE"/>
    <property type="match status" value="1"/>
</dbReference>
<dbReference type="PANTHER" id="PTHR43611:SF3">
    <property type="entry name" value="FLAVIN MONONUCLEOTIDE HYDROLASE 1, CHLOROPLATIC"/>
    <property type="match status" value="1"/>
</dbReference>
<sequence length="203" mass="22068">MPTPPRAVVFDVGNVLIDWQPARLYETLVPDAAEREALFARVDFAAFNLEGDRGDLAEATAAAALRHPDDAPLVMAWRERWQEMFGPEMPGSPEIFRALKDAGVPLAALTNFARDTWLLAQARFPLLSGFDVEVVSGREGAIKPEPEIYALVEARLGMSGAELFFTDDKLANVEAAAARGWRVHHFQGAGGLAEALRAEGLAV</sequence>
<keyword evidence="2" id="KW-1185">Reference proteome</keyword>
<proteinExistence type="predicted"/>
<dbReference type="Proteomes" id="UP000199377">
    <property type="component" value="Unassembled WGS sequence"/>
</dbReference>
<dbReference type="InterPro" id="IPR036412">
    <property type="entry name" value="HAD-like_sf"/>
</dbReference>
<dbReference type="AlphaFoldDB" id="A0A1I3CRQ5"/>
<dbReference type="NCBIfam" id="TIGR01509">
    <property type="entry name" value="HAD-SF-IA-v3"/>
    <property type="match status" value="1"/>
</dbReference>